<dbReference type="Proteomes" id="UP000263517">
    <property type="component" value="Unassembled WGS sequence"/>
</dbReference>
<organism evidence="1 3">
    <name type="scientific">Alteromonas australica</name>
    <dbReference type="NCBI Taxonomy" id="589873"/>
    <lineage>
        <taxon>Bacteria</taxon>
        <taxon>Pseudomonadati</taxon>
        <taxon>Pseudomonadota</taxon>
        <taxon>Gammaproteobacteria</taxon>
        <taxon>Alteromonadales</taxon>
        <taxon>Alteromonadaceae</taxon>
        <taxon>Alteromonas/Salinimonas group</taxon>
        <taxon>Alteromonas</taxon>
    </lineage>
</organism>
<dbReference type="InterPro" id="IPR035958">
    <property type="entry name" value="SecB-like_sf"/>
</dbReference>
<dbReference type="Proteomes" id="UP000264779">
    <property type="component" value="Unassembled WGS sequence"/>
</dbReference>
<dbReference type="SUPFAM" id="SSF54611">
    <property type="entry name" value="SecB-like"/>
    <property type="match status" value="1"/>
</dbReference>
<evidence type="ECO:0000313" key="1">
    <source>
        <dbReference type="EMBL" id="HAW77848.1"/>
    </source>
</evidence>
<dbReference type="Gene3D" id="3.10.420.10">
    <property type="entry name" value="SecB-like"/>
    <property type="match status" value="1"/>
</dbReference>
<evidence type="ECO:0000313" key="2">
    <source>
        <dbReference type="EMBL" id="HBU50485.1"/>
    </source>
</evidence>
<dbReference type="RefSeq" id="WP_272965450.1">
    <property type="nucleotide sequence ID" value="NZ_CAJXAX010000001.1"/>
</dbReference>
<proteinExistence type="predicted"/>
<dbReference type="EMBL" id="DONK01000056">
    <property type="protein sequence ID" value="HBU50485.1"/>
    <property type="molecule type" value="Genomic_DNA"/>
</dbReference>
<dbReference type="EMBL" id="DNAN01000673">
    <property type="protein sequence ID" value="HAW77848.1"/>
    <property type="molecule type" value="Genomic_DNA"/>
</dbReference>
<gene>
    <name evidence="1" type="ORF">DCW74_19200</name>
    <name evidence="2" type="ORF">DEB45_04425</name>
</gene>
<accession>A0A353JL29</accession>
<name>A0A353JL29_9ALTE</name>
<sequence>MNKLLKSAQQKLTLKVITLRDSEIYFNEEYDCNFRESVKHHFQSFGGVKACNEIEFSPVEEDNDGFYQYKFLFANGIRVVLDTEQEADIEDEPEIIAEIKAFFEAAYESQEKLSIEEVHAFSESNVQFNVWPFWREYVQSSCMRMNITPISLPFHMVDSKESKETKGNE</sequence>
<evidence type="ECO:0008006" key="5">
    <source>
        <dbReference type="Google" id="ProtNLM"/>
    </source>
</evidence>
<evidence type="ECO:0000313" key="3">
    <source>
        <dbReference type="Proteomes" id="UP000263517"/>
    </source>
</evidence>
<dbReference type="AlphaFoldDB" id="A0A353JL29"/>
<reference evidence="3 4" key="1">
    <citation type="journal article" date="2018" name="Nat. Biotechnol.">
        <title>A standardized bacterial taxonomy based on genome phylogeny substantially revises the tree of life.</title>
        <authorList>
            <person name="Parks D.H."/>
            <person name="Chuvochina M."/>
            <person name="Waite D.W."/>
            <person name="Rinke C."/>
            <person name="Skarshewski A."/>
            <person name="Chaumeil P.A."/>
            <person name="Hugenholtz P."/>
        </authorList>
    </citation>
    <scope>NUCLEOTIDE SEQUENCE [LARGE SCALE GENOMIC DNA]</scope>
    <source>
        <strain evidence="2">UBA11621</strain>
        <strain evidence="1">UBA11978</strain>
    </source>
</reference>
<comment type="caution">
    <text evidence="1">The sequence shown here is derived from an EMBL/GenBank/DDBJ whole genome shotgun (WGS) entry which is preliminary data.</text>
</comment>
<evidence type="ECO:0000313" key="4">
    <source>
        <dbReference type="Proteomes" id="UP000264779"/>
    </source>
</evidence>
<protein>
    <recommendedName>
        <fullName evidence="5">Preprotein translocase subunit SecB</fullName>
    </recommendedName>
</protein>